<comment type="catalytic activity">
    <reaction evidence="6 8">
        <text>hydrogencarbonate + H(+) = CO2 + H2O</text>
        <dbReference type="Rhea" id="RHEA:10748"/>
        <dbReference type="ChEBI" id="CHEBI:15377"/>
        <dbReference type="ChEBI" id="CHEBI:15378"/>
        <dbReference type="ChEBI" id="CHEBI:16526"/>
        <dbReference type="ChEBI" id="CHEBI:17544"/>
        <dbReference type="EC" id="4.2.1.1"/>
    </reaction>
</comment>
<dbReference type="OrthoDB" id="10020193at2759"/>
<evidence type="ECO:0000256" key="1">
    <source>
        <dbReference type="ARBA" id="ARBA00002904"/>
    </source>
</evidence>
<dbReference type="SMART" id="SM00947">
    <property type="entry name" value="Pro_CA"/>
    <property type="match status" value="1"/>
</dbReference>
<keyword evidence="3 7" id="KW-0479">Metal-binding</keyword>
<feature type="binding site" evidence="7">
    <location>
        <position position="41"/>
    </location>
    <ligand>
        <name>Zn(2+)</name>
        <dbReference type="ChEBI" id="CHEBI:29105"/>
    </ligand>
</feature>
<comment type="cofactor">
    <cofactor evidence="7">
        <name>Zn(2+)</name>
        <dbReference type="ChEBI" id="CHEBI:29105"/>
    </cofactor>
    <text evidence="7">Binds 1 zinc ion per subunit.</text>
</comment>
<dbReference type="GO" id="GO:0008270">
    <property type="term" value="F:zinc ion binding"/>
    <property type="evidence" value="ECO:0007669"/>
    <property type="project" value="UniProtKB-UniRule"/>
</dbReference>
<evidence type="ECO:0000256" key="8">
    <source>
        <dbReference type="RuleBase" id="RU003956"/>
    </source>
</evidence>
<evidence type="ECO:0000313" key="10">
    <source>
        <dbReference type="Proteomes" id="UP000005203"/>
    </source>
</evidence>
<accession>A0A7M7H4E2</accession>
<dbReference type="EC" id="4.2.1.1" evidence="8"/>
<reference evidence="11" key="2">
    <citation type="submission" date="2025-04" db="UniProtKB">
        <authorList>
            <consortium name="RefSeq"/>
        </authorList>
    </citation>
    <scope>IDENTIFICATION</scope>
    <source>
        <strain evidence="11">DH4</strain>
        <tissue evidence="11">Whole body</tissue>
    </source>
</reference>
<dbReference type="Gene3D" id="3.40.1050.10">
    <property type="entry name" value="Carbonic anhydrase"/>
    <property type="match status" value="1"/>
</dbReference>
<accession>A0A8B6Z806</accession>
<feature type="binding site" evidence="7">
    <location>
        <position position="105"/>
    </location>
    <ligand>
        <name>Zn(2+)</name>
        <dbReference type="ChEBI" id="CHEBI:29105"/>
    </ligand>
</feature>
<evidence type="ECO:0000256" key="5">
    <source>
        <dbReference type="ARBA" id="ARBA00023239"/>
    </source>
</evidence>
<reference evidence="9" key="1">
    <citation type="submission" date="2021-01" db="UniProtKB">
        <authorList>
            <consortium name="EnsemblMetazoa"/>
        </authorList>
    </citation>
    <scope>IDENTIFICATION</scope>
    <source>
        <strain evidence="9">DH4</strain>
    </source>
</reference>
<dbReference type="FunFam" id="3.40.1050.10:FF:000007">
    <property type="entry name" value="Carbonic anhydrase"/>
    <property type="match status" value="1"/>
</dbReference>
<dbReference type="SUPFAM" id="SSF53056">
    <property type="entry name" value="beta-carbonic anhydrase, cab"/>
    <property type="match status" value="1"/>
</dbReference>
<sequence>MDKIIKGIMKYRKCHREEMVKQFQKVKDCPEPKAAFFTCMDSRMIPTRFTETNVGDMFVVRNAGNIIPHSQHFEDELAMCEPAALELVCLMNEIKHIIVCGHSDCKAMNMLYSLREEELASKVNRRISPLKAWLCAHASNSLTRFQQLEISDFRDPILFQGETSLRKFVAYIDPEDKFGVEDKLSQINTLQQLQNIASYGFLKKRLERHDLHIHALWFDIYTGDIYYFSRANKKFVEINESTERCLLTEIKKYYS</sequence>
<dbReference type="GeneID" id="725877"/>
<dbReference type="EnsemblMetazoa" id="XM_006569173">
    <property type="protein sequence ID" value="XP_006569236"/>
    <property type="gene ID" value="LOC725877"/>
</dbReference>
<dbReference type="Pfam" id="PF00484">
    <property type="entry name" value="Pro_CA"/>
    <property type="match status" value="1"/>
</dbReference>
<feature type="binding site" evidence="7">
    <location>
        <position position="39"/>
    </location>
    <ligand>
        <name>Zn(2+)</name>
        <dbReference type="ChEBI" id="CHEBI:29105"/>
    </ligand>
</feature>
<dbReference type="RefSeq" id="XP_006569236.1">
    <property type="nucleotide sequence ID" value="XM_006569173.3"/>
</dbReference>
<feature type="binding site" evidence="7">
    <location>
        <position position="102"/>
    </location>
    <ligand>
        <name>Zn(2+)</name>
        <dbReference type="ChEBI" id="CHEBI:29105"/>
    </ligand>
</feature>
<dbReference type="Proteomes" id="UP000005203">
    <property type="component" value="Linkage group LG10"/>
</dbReference>
<dbReference type="InterPro" id="IPR036874">
    <property type="entry name" value="Carbonic_anhydrase_sf"/>
</dbReference>
<keyword evidence="4 7" id="KW-0862">Zinc</keyword>
<evidence type="ECO:0000313" key="11">
    <source>
        <dbReference type="RefSeq" id="XP_006569236.1"/>
    </source>
</evidence>
<dbReference type="GO" id="GO:0004089">
    <property type="term" value="F:carbonate dehydratase activity"/>
    <property type="evidence" value="ECO:0007669"/>
    <property type="project" value="UniProtKB-UniRule"/>
</dbReference>
<evidence type="ECO:0000256" key="7">
    <source>
        <dbReference type="PIRSR" id="PIRSR601765-1"/>
    </source>
</evidence>
<evidence type="ECO:0000256" key="2">
    <source>
        <dbReference type="ARBA" id="ARBA00006217"/>
    </source>
</evidence>
<dbReference type="InterPro" id="IPR001765">
    <property type="entry name" value="Carbonic_anhydrase"/>
</dbReference>
<dbReference type="KEGG" id="ame:725877"/>
<comment type="similarity">
    <text evidence="2 8">Belongs to the beta-class carbonic anhydrase family.</text>
</comment>
<evidence type="ECO:0000256" key="6">
    <source>
        <dbReference type="ARBA" id="ARBA00048348"/>
    </source>
</evidence>
<evidence type="ECO:0000256" key="4">
    <source>
        <dbReference type="ARBA" id="ARBA00022833"/>
    </source>
</evidence>
<evidence type="ECO:0000313" key="9">
    <source>
        <dbReference type="EnsemblMetazoa" id="XP_006569236"/>
    </source>
</evidence>
<evidence type="ECO:0000256" key="3">
    <source>
        <dbReference type="ARBA" id="ARBA00022723"/>
    </source>
</evidence>
<protein>
    <recommendedName>
        <fullName evidence="8">Carbonic anhydrase</fullName>
        <ecNumber evidence="8">4.2.1.1</ecNumber>
    </recommendedName>
    <alternativeName>
        <fullName evidence="8">Carbonate dehydratase</fullName>
    </alternativeName>
</protein>
<dbReference type="AlphaFoldDB" id="A0A7M7H4E2"/>
<proteinExistence type="inferred from homology"/>
<organism evidence="9">
    <name type="scientific">Apis mellifera</name>
    <name type="common">Honeybee</name>
    <dbReference type="NCBI Taxonomy" id="7460"/>
    <lineage>
        <taxon>Eukaryota</taxon>
        <taxon>Metazoa</taxon>
        <taxon>Ecdysozoa</taxon>
        <taxon>Arthropoda</taxon>
        <taxon>Hexapoda</taxon>
        <taxon>Insecta</taxon>
        <taxon>Pterygota</taxon>
        <taxon>Neoptera</taxon>
        <taxon>Endopterygota</taxon>
        <taxon>Hymenoptera</taxon>
        <taxon>Apocrita</taxon>
        <taxon>Aculeata</taxon>
        <taxon>Apoidea</taxon>
        <taxon>Anthophila</taxon>
        <taxon>Apidae</taxon>
        <taxon>Apis</taxon>
    </lineage>
</organism>
<keyword evidence="10" id="KW-1185">Reference proteome</keyword>
<name>A0A7M7H4E2_APIME</name>
<dbReference type="PANTHER" id="PTHR11002">
    <property type="entry name" value="CARBONIC ANHYDRASE"/>
    <property type="match status" value="1"/>
</dbReference>
<comment type="function">
    <text evidence="1 8">Reversible hydration of carbon dioxide.</text>
</comment>
<keyword evidence="5 8" id="KW-0456">Lyase</keyword>
<gene>
    <name evidence="11" type="primary">LOC725877</name>
</gene>
<dbReference type="CTD" id="41070"/>
<dbReference type="PANTHER" id="PTHR11002:SF76">
    <property type="entry name" value="CARBONIC ANHYDRASE"/>
    <property type="match status" value="1"/>
</dbReference>